<evidence type="ECO:0000313" key="2">
    <source>
        <dbReference type="EMBL" id="KRV47060.1"/>
    </source>
</evidence>
<feature type="transmembrane region" description="Helical" evidence="1">
    <location>
        <begin position="27"/>
        <end position="48"/>
    </location>
</feature>
<dbReference type="eggNOG" id="ENOG502ZQ8Z">
    <property type="taxonomic scope" value="Bacteria"/>
</dbReference>
<keyword evidence="1" id="KW-0472">Membrane</keyword>
<organism evidence="2 3">
    <name type="scientific">Wenjunlia vitaminophila</name>
    <name type="common">Streptomyces vitaminophilus</name>
    <dbReference type="NCBI Taxonomy" id="76728"/>
    <lineage>
        <taxon>Bacteria</taxon>
        <taxon>Bacillati</taxon>
        <taxon>Actinomycetota</taxon>
        <taxon>Actinomycetes</taxon>
        <taxon>Kitasatosporales</taxon>
        <taxon>Streptomycetaceae</taxon>
        <taxon>Wenjunlia</taxon>
    </lineage>
</organism>
<dbReference type="OrthoDB" id="4332682at2"/>
<keyword evidence="1" id="KW-0812">Transmembrane</keyword>
<sequence length="64" mass="6782">MALTVSVVVLLLVIVYLLIKKSGLNTGHAIVCVLLGFYLASSSAAPTIDDLNTSVAEMIEDIDF</sequence>
<name>A0A0T6LM70_WENVI</name>
<proteinExistence type="predicted"/>
<dbReference type="STRING" id="76728.AQ490_09910"/>
<dbReference type="AlphaFoldDB" id="A0A0T6LM70"/>
<dbReference type="RefSeq" id="WP_026219792.1">
    <property type="nucleotide sequence ID" value="NZ_LLZU01000038.1"/>
</dbReference>
<protein>
    <submittedName>
        <fullName evidence="2">Uncharacterized protein</fullName>
    </submittedName>
</protein>
<dbReference type="Proteomes" id="UP000050867">
    <property type="component" value="Unassembled WGS sequence"/>
</dbReference>
<dbReference type="EMBL" id="LLZU01000038">
    <property type="protein sequence ID" value="KRV47060.1"/>
    <property type="molecule type" value="Genomic_DNA"/>
</dbReference>
<evidence type="ECO:0000313" key="3">
    <source>
        <dbReference type="Proteomes" id="UP000050867"/>
    </source>
</evidence>
<evidence type="ECO:0000256" key="1">
    <source>
        <dbReference type="SAM" id="Phobius"/>
    </source>
</evidence>
<reference evidence="2 3" key="1">
    <citation type="submission" date="2015-10" db="EMBL/GenBank/DDBJ databases">
        <title>Draft genome sequence of pyrrolomycin-producing Streptomyces vitaminophilus.</title>
        <authorList>
            <person name="Graham D.E."/>
            <person name="Mahan K.M."/>
            <person name="Klingeman D.M."/>
            <person name="Hettich R.L."/>
            <person name="Parry R.J."/>
        </authorList>
    </citation>
    <scope>NUCLEOTIDE SEQUENCE [LARGE SCALE GENOMIC DNA]</scope>
    <source>
        <strain evidence="2 3">ATCC 31673</strain>
    </source>
</reference>
<accession>A0A0T6LM70</accession>
<gene>
    <name evidence="2" type="ORF">AQ490_09910</name>
</gene>
<comment type="caution">
    <text evidence="2">The sequence shown here is derived from an EMBL/GenBank/DDBJ whole genome shotgun (WGS) entry which is preliminary data.</text>
</comment>
<keyword evidence="1" id="KW-1133">Transmembrane helix</keyword>
<keyword evidence="3" id="KW-1185">Reference proteome</keyword>